<protein>
    <submittedName>
        <fullName evidence="2">Uncharacterized protein</fullName>
    </submittedName>
</protein>
<evidence type="ECO:0000256" key="1">
    <source>
        <dbReference type="SAM" id="MobiDB-lite"/>
    </source>
</evidence>
<proteinExistence type="predicted"/>
<evidence type="ECO:0000313" key="2">
    <source>
        <dbReference type="EMBL" id="MFC7189448.1"/>
    </source>
</evidence>
<dbReference type="EMBL" id="JBHTAX010000001">
    <property type="protein sequence ID" value="MFC7189448.1"/>
    <property type="molecule type" value="Genomic_DNA"/>
</dbReference>
<comment type="caution">
    <text evidence="2">The sequence shown here is derived from an EMBL/GenBank/DDBJ whole genome shotgun (WGS) entry which is preliminary data.</text>
</comment>
<feature type="region of interest" description="Disordered" evidence="1">
    <location>
        <begin position="35"/>
        <end position="54"/>
    </location>
</feature>
<organism evidence="2 3">
    <name type="scientific">Halocatena marina</name>
    <dbReference type="NCBI Taxonomy" id="2934937"/>
    <lineage>
        <taxon>Archaea</taxon>
        <taxon>Methanobacteriati</taxon>
        <taxon>Methanobacteriota</taxon>
        <taxon>Stenosarchaea group</taxon>
        <taxon>Halobacteria</taxon>
        <taxon>Halobacteriales</taxon>
        <taxon>Natronomonadaceae</taxon>
        <taxon>Halocatena</taxon>
    </lineage>
</organism>
<dbReference type="Proteomes" id="UP001596417">
    <property type="component" value="Unassembled WGS sequence"/>
</dbReference>
<evidence type="ECO:0000313" key="3">
    <source>
        <dbReference type="Proteomes" id="UP001596417"/>
    </source>
</evidence>
<gene>
    <name evidence="2" type="ORF">ACFQL7_06020</name>
</gene>
<dbReference type="AlphaFoldDB" id="A0ABD5YJK8"/>
<sequence length="54" mass="5882">MVLGLPTSIMCVVCTVGLVVELERRPVLRTEAVADETMSVSQQPSNRNHAQAED</sequence>
<accession>A0ABD5YJK8</accession>
<name>A0ABD5YJK8_9EURY</name>
<reference evidence="2 3" key="1">
    <citation type="journal article" date="2019" name="Int. J. Syst. Evol. Microbiol.">
        <title>The Global Catalogue of Microorganisms (GCM) 10K type strain sequencing project: providing services to taxonomists for standard genome sequencing and annotation.</title>
        <authorList>
            <consortium name="The Broad Institute Genomics Platform"/>
            <consortium name="The Broad Institute Genome Sequencing Center for Infectious Disease"/>
            <person name="Wu L."/>
            <person name="Ma J."/>
        </authorList>
    </citation>
    <scope>NUCLEOTIDE SEQUENCE [LARGE SCALE GENOMIC DNA]</scope>
    <source>
        <strain evidence="2 3">RDMS1</strain>
    </source>
</reference>
<keyword evidence="3" id="KW-1185">Reference proteome</keyword>
<feature type="compositionally biased region" description="Polar residues" evidence="1">
    <location>
        <begin position="38"/>
        <end position="54"/>
    </location>
</feature>